<evidence type="ECO:0000256" key="4">
    <source>
        <dbReference type="ARBA" id="ARBA00022490"/>
    </source>
</evidence>
<evidence type="ECO:0000313" key="13">
    <source>
        <dbReference type="EMBL" id="KAK9867732.1"/>
    </source>
</evidence>
<feature type="compositionally biased region" description="Low complexity" evidence="11">
    <location>
        <begin position="1578"/>
        <end position="1592"/>
    </location>
</feature>
<feature type="compositionally biased region" description="Low complexity" evidence="11">
    <location>
        <begin position="1609"/>
        <end position="1625"/>
    </location>
</feature>
<evidence type="ECO:0000313" key="14">
    <source>
        <dbReference type="Proteomes" id="UP001485043"/>
    </source>
</evidence>
<feature type="region of interest" description="Disordered" evidence="11">
    <location>
        <begin position="36"/>
        <end position="72"/>
    </location>
</feature>
<dbReference type="Proteomes" id="UP001485043">
    <property type="component" value="Unassembled WGS sequence"/>
</dbReference>
<comment type="similarity">
    <text evidence="3">Belongs to the Mediator complex subunit 12 family.</text>
</comment>
<reference evidence="13 14" key="1">
    <citation type="journal article" date="2024" name="Nat. Commun.">
        <title>Phylogenomics reveals the evolutionary origins of lichenization in chlorophyte algae.</title>
        <authorList>
            <person name="Puginier C."/>
            <person name="Libourel C."/>
            <person name="Otte J."/>
            <person name="Skaloud P."/>
            <person name="Haon M."/>
            <person name="Grisel S."/>
            <person name="Petersen M."/>
            <person name="Berrin J.G."/>
            <person name="Delaux P.M."/>
            <person name="Dal Grande F."/>
            <person name="Keller J."/>
        </authorList>
    </citation>
    <scope>NUCLEOTIDE SEQUENCE [LARGE SCALE GENOMIC DNA]</scope>
    <source>
        <strain evidence="13 14">SAG 2523</strain>
    </source>
</reference>
<dbReference type="InterPro" id="IPR040221">
    <property type="entry name" value="CDCA7/CDA7L"/>
</dbReference>
<evidence type="ECO:0000259" key="12">
    <source>
        <dbReference type="SMART" id="SM01281"/>
    </source>
</evidence>
<evidence type="ECO:0000256" key="1">
    <source>
        <dbReference type="ARBA" id="ARBA00004123"/>
    </source>
</evidence>
<feature type="domain" description="Mediator complex subunit Med12" evidence="12">
    <location>
        <begin position="330"/>
        <end position="391"/>
    </location>
</feature>
<sequence length="2053" mass="221131">MLSQYEQDRADRIAQNQLRLKQLGLDETVEQFSRITRQPVRPRAAPRPKRPLTAEDLAAQPRRRSERSAGKAAVNYDESILDRVDGTRTRAKREGTGKALALVQGPCKEEYTQEHLASLGSCQEPWDLFQDGYSATGQRIYDKVEGMTCHQCRQKTVCKHTSCSTCQLLVGVFCGDCLYMRYGENLNELDMTTWSCPVCRDICNCSFHRARRGWAPTGSMYRSAIAAGYKSVAHFLVLTHLAEGENGAQEAGAPATEAAAPPLADITVTEYLGIDEQQEITLSLQTLLGSCSTDTQNLAEIIHEELENSHQLAQASEISHKVTPILTAPSLNLLSLNAAATATWYQELAGGVPLHHLSKQMPATLVGQPSLLIEALIQHEVPAHRALWVISIYFHLQQGTESCKSEWTSRLLEILTQTLAGPLEAFQKQSKDRQPASPAPASWRHSWQNQIHQMLAPGEARRWQSLTQIAIICSRHGILQQRFVVAWLVKVLGQKAPPALLQMALLPLLHACLPAASYHRTSRQALWTVCGQRLAALSKPRTVPSGKSSTDKILVDGFQTPIMSLLAASPLILLECGVLNKTGLDGTQGKMPVLDNLPEWQLYQKRADSVRKSMHMNTRGQSMAAAAAEAIMALNSSTTDCADKLQAIQRAFEGMSEAPSDLHKHVVAAICSHACGIWSTSPAASERTQSLDVSLLHAYGQDIVASGNAKETTLQRWLHAWLSRPPSRMQGALLSPDQVAHVARLLTVLAVEGLFSMTHYARMLLASGALTGSTHAVGREQASYHRMYLQALPPQLLQTAGRSHVRLSGQAPSCSKADLNDYKSLRKLLLRSPQPAGSCQELDPEPAGKKASHTSLHGVALAIARQMGAFTPHQEAQLHAASYATRIETPVTPGDTDVHGAMPSHIDDLAESAQTLRPWQQQVLATWLAGALIALARDMLDSKPDGGPSTPVCRLANAVLSGFAILEAASAQRTCLQMVVHICQLTVHATTRNQQDRSQEQAGGGMGQHAHSLAWLQHQLTAWLAIHLRLLSQPDHLQMALDMIAIPIMASLPAAIHPSVSSVFQNFTNLLRDLTSSAWGSPVLMSFLSSQPDHWLKSALTAAKPLPSQPPQLAADPGSQPLASGDRWQASQLLQPISAGLLQGQSPSDQVIYETAMSLASSSDDFGLAWMAKLVWALPQILDQGIGPGAAMRLSQMLLLLASEEAQNSLAEAIISGLITESVIPLPLALAVLCKDDQSAARWRISLLCAPDSTEGRYGPMARSRSAVRGELPSEALAQQIATSLEAILVGSDASLEPAAISRLLQSSEIVSVIFQNVLSIKALQLAPSVTVDDTSTPSCGLQRGIWAALITRQAPKKDERTDEAWAANEALLSKAMDEMLPRFLPACSVCLRCLLDHQVVLAGVKRGLSRTEAEKQMQKAADSAGGQGRISEVEKDFTSQVLARLLQGRGPIEAVLAAEVLWTLRRGILEYLLQQIAWILQDGSTLWGRDGLADVLQQRCSKSGSAPAPSEPCKVGSQSGSAPMPIRRPFGLEQDVSELTIAGLQKVPSLQRTFAEQMVAQLATLAERLSSEPGHVAATPAASSAEDAAAAGTSQPRTPLADAASSLPGNAGDAGQAGNAAAGPASPPTSSKLAGRPPGGGASSFGAGRLRRMTLGNAATVPLGTAAGVQVAVWLRLAVLQPMLPLVHADSHPDASKGLRHVLALAVLRLLISPSIRATPAPGHVFSKEACAEAAEGLAQHSLFTRLLLILHALACDQGTTWLHANQGEPSQPGSLSGEVLQQHLERAHLPAHQCSLEVVLEALAGQGLALSKEQKIILDCSLPCKQTEAGVQKLSLWGRFLTKNAKDYLIAEGSSDQFVAAAGLFPPSRYYFSQDGTQWSDLDPVNADVIARASLLTAQLTGDPSNLYLLPERLQEEGEAPAAPQKRKKITELQRISAMVQGISSLTALVPKGSQVLDAKNTLKPNKLFSGLQYPDKLESYLHAKDGPDGATAAEDVRNTWAIRRDSVKQQTTCRSLMYPGYTFFYDEKQPAWGDLYVGTGLRNNDVIFML</sequence>
<dbReference type="GO" id="GO:0016592">
    <property type="term" value="C:mediator complex"/>
    <property type="evidence" value="ECO:0007669"/>
    <property type="project" value="InterPro"/>
</dbReference>
<keyword evidence="8" id="KW-0805">Transcription regulation</keyword>
<proteinExistence type="inferred from homology"/>
<dbReference type="PANTHER" id="PTHR31169">
    <property type="entry name" value="OS05G0300700 PROTEIN"/>
    <property type="match status" value="1"/>
</dbReference>
<gene>
    <name evidence="13" type="ORF">WJX84_001155</name>
</gene>
<dbReference type="EMBL" id="JALJOV010000067">
    <property type="protein sequence ID" value="KAK9867732.1"/>
    <property type="molecule type" value="Genomic_DNA"/>
</dbReference>
<evidence type="ECO:0000256" key="6">
    <source>
        <dbReference type="ARBA" id="ARBA00022553"/>
    </source>
</evidence>
<evidence type="ECO:0000256" key="3">
    <source>
        <dbReference type="ARBA" id="ARBA00010289"/>
    </source>
</evidence>
<dbReference type="InterPro" id="IPR019035">
    <property type="entry name" value="Mediator_Med12"/>
</dbReference>
<keyword evidence="6" id="KW-0597">Phosphoprotein</keyword>
<evidence type="ECO:0000256" key="11">
    <source>
        <dbReference type="SAM" id="MobiDB-lite"/>
    </source>
</evidence>
<keyword evidence="7" id="KW-0832">Ubl conjugation</keyword>
<dbReference type="GO" id="GO:0006357">
    <property type="term" value="P:regulation of transcription by RNA polymerase II"/>
    <property type="evidence" value="ECO:0007669"/>
    <property type="project" value="InterPro"/>
</dbReference>
<dbReference type="Pfam" id="PF10497">
    <property type="entry name" value="zf-4CXXC_R1"/>
    <property type="match status" value="1"/>
</dbReference>
<evidence type="ECO:0000256" key="7">
    <source>
        <dbReference type="ARBA" id="ARBA00022843"/>
    </source>
</evidence>
<keyword evidence="4" id="KW-0963">Cytoplasm</keyword>
<dbReference type="InterPro" id="IPR018866">
    <property type="entry name" value="Znf-4CXXC_R1"/>
</dbReference>
<organism evidence="13 14">
    <name type="scientific">Apatococcus fuscideae</name>
    <dbReference type="NCBI Taxonomy" id="2026836"/>
    <lineage>
        <taxon>Eukaryota</taxon>
        <taxon>Viridiplantae</taxon>
        <taxon>Chlorophyta</taxon>
        <taxon>core chlorophytes</taxon>
        <taxon>Trebouxiophyceae</taxon>
        <taxon>Chlorellales</taxon>
        <taxon>Chlorellaceae</taxon>
        <taxon>Apatococcus</taxon>
    </lineage>
</organism>
<keyword evidence="9" id="KW-0804">Transcription</keyword>
<comment type="subcellular location">
    <subcellularLocation>
        <location evidence="2">Cytoplasm</location>
    </subcellularLocation>
    <subcellularLocation>
        <location evidence="1">Nucleus</location>
    </subcellularLocation>
</comment>
<dbReference type="Pfam" id="PF09497">
    <property type="entry name" value="Med12"/>
    <property type="match status" value="1"/>
</dbReference>
<keyword evidence="5" id="KW-1017">Isopeptide bond</keyword>
<accession>A0AAW1TCZ4</accession>
<feature type="region of interest" description="Disordered" evidence="11">
    <location>
        <begin position="1574"/>
        <end position="1648"/>
    </location>
</feature>
<comment type="caution">
    <text evidence="13">The sequence shown here is derived from an EMBL/GenBank/DDBJ whole genome shotgun (WGS) entry which is preliminary data.</text>
</comment>
<dbReference type="GO" id="GO:0005737">
    <property type="term" value="C:cytoplasm"/>
    <property type="evidence" value="ECO:0007669"/>
    <property type="project" value="UniProtKB-SubCell"/>
</dbReference>
<evidence type="ECO:0000256" key="8">
    <source>
        <dbReference type="ARBA" id="ARBA00023015"/>
    </source>
</evidence>
<feature type="region of interest" description="Disordered" evidence="11">
    <location>
        <begin position="1106"/>
        <end position="1125"/>
    </location>
</feature>
<protein>
    <recommendedName>
        <fullName evidence="12">Mediator complex subunit Med12 domain-containing protein</fullName>
    </recommendedName>
</protein>
<evidence type="ECO:0000256" key="5">
    <source>
        <dbReference type="ARBA" id="ARBA00022499"/>
    </source>
</evidence>
<evidence type="ECO:0000256" key="2">
    <source>
        <dbReference type="ARBA" id="ARBA00004496"/>
    </source>
</evidence>
<name>A0AAW1TCZ4_9CHLO</name>
<keyword evidence="10" id="KW-0539">Nucleus</keyword>
<keyword evidence="14" id="KW-1185">Reference proteome</keyword>
<dbReference type="PANTHER" id="PTHR31169:SF23">
    <property type="entry name" value="OS03G0572250 PROTEIN"/>
    <property type="match status" value="1"/>
</dbReference>
<dbReference type="GO" id="GO:0003712">
    <property type="term" value="F:transcription coregulator activity"/>
    <property type="evidence" value="ECO:0007669"/>
    <property type="project" value="InterPro"/>
</dbReference>
<feature type="region of interest" description="Disordered" evidence="11">
    <location>
        <begin position="1502"/>
        <end position="1523"/>
    </location>
</feature>
<evidence type="ECO:0000256" key="10">
    <source>
        <dbReference type="ARBA" id="ARBA00023242"/>
    </source>
</evidence>
<evidence type="ECO:0000256" key="9">
    <source>
        <dbReference type="ARBA" id="ARBA00023163"/>
    </source>
</evidence>
<dbReference type="SMART" id="SM01281">
    <property type="entry name" value="Med12"/>
    <property type="match status" value="1"/>
</dbReference>